<sequence>MQTGDDSKAPLERYLGATIRELRQRHDLTIAQVADQAGISRGMLSKIENAQTSTGLDVLHRIAQALGVSLSSLFRNFDVPQGDAQLVKKGAGMEVVRKGTKRGHTYHLLAYDQGPRKAFEPFLITLEDEAERFPTFEHPGTEFIHMLKGVIEYRHGQQTYILHPGDTLTFQADIPHGPERLIKTPIQFLSIFIYPPGTAE</sequence>
<dbReference type="PANTHER" id="PTHR46797">
    <property type="entry name" value="HTH-TYPE TRANSCRIPTIONAL REGULATOR"/>
    <property type="match status" value="1"/>
</dbReference>
<dbReference type="Pfam" id="PF01381">
    <property type="entry name" value="HTH_3"/>
    <property type="match status" value="1"/>
</dbReference>
<dbReference type="CDD" id="cd02209">
    <property type="entry name" value="cupin_XRE_C"/>
    <property type="match status" value="1"/>
</dbReference>
<protein>
    <submittedName>
        <fullName evidence="3">Transcriptional regulator, XRE family with cupin sensor</fullName>
    </submittedName>
</protein>
<dbReference type="GO" id="GO:0003700">
    <property type="term" value="F:DNA-binding transcription factor activity"/>
    <property type="evidence" value="ECO:0007669"/>
    <property type="project" value="TreeGrafter"/>
</dbReference>
<dbReference type="EMBL" id="FMYQ01000034">
    <property type="protein sequence ID" value="SDE13878.1"/>
    <property type="molecule type" value="Genomic_DNA"/>
</dbReference>
<dbReference type="RefSeq" id="WP_092004341.1">
    <property type="nucleotide sequence ID" value="NZ_FMYQ01000034.1"/>
</dbReference>
<dbReference type="InterPro" id="IPR013096">
    <property type="entry name" value="Cupin_2"/>
</dbReference>
<dbReference type="InterPro" id="IPR050807">
    <property type="entry name" value="TransReg_Diox_bact_type"/>
</dbReference>
<dbReference type="OrthoDB" id="9805356at2"/>
<proteinExistence type="predicted"/>
<evidence type="ECO:0000256" key="1">
    <source>
        <dbReference type="ARBA" id="ARBA00023125"/>
    </source>
</evidence>
<dbReference type="InterPro" id="IPR010982">
    <property type="entry name" value="Lambda_DNA-bd_dom_sf"/>
</dbReference>
<name>A0A1G7AG16_9BURK</name>
<dbReference type="GO" id="GO:0003677">
    <property type="term" value="F:DNA binding"/>
    <property type="evidence" value="ECO:0007669"/>
    <property type="project" value="UniProtKB-KW"/>
</dbReference>
<dbReference type="InterPro" id="IPR001387">
    <property type="entry name" value="Cro/C1-type_HTH"/>
</dbReference>
<organism evidence="3 4">
    <name type="scientific">Paraburkholderia lycopersici</name>
    <dbReference type="NCBI Taxonomy" id="416944"/>
    <lineage>
        <taxon>Bacteria</taxon>
        <taxon>Pseudomonadati</taxon>
        <taxon>Pseudomonadota</taxon>
        <taxon>Betaproteobacteria</taxon>
        <taxon>Burkholderiales</taxon>
        <taxon>Burkholderiaceae</taxon>
        <taxon>Paraburkholderia</taxon>
    </lineage>
</organism>
<dbReference type="Proteomes" id="UP000198908">
    <property type="component" value="Unassembled WGS sequence"/>
</dbReference>
<reference evidence="4" key="1">
    <citation type="submission" date="2016-09" db="EMBL/GenBank/DDBJ databases">
        <authorList>
            <person name="Varghese N."/>
            <person name="Submissions S."/>
        </authorList>
    </citation>
    <scope>NUCLEOTIDE SEQUENCE [LARGE SCALE GENOMIC DNA]</scope>
    <source>
        <strain evidence="4">TNe-862</strain>
    </source>
</reference>
<gene>
    <name evidence="3" type="ORF">SAMN05421548_1348</name>
</gene>
<dbReference type="SUPFAM" id="SSF47413">
    <property type="entry name" value="lambda repressor-like DNA-binding domains"/>
    <property type="match status" value="1"/>
</dbReference>
<feature type="domain" description="HTH cro/C1-type" evidence="2">
    <location>
        <begin position="19"/>
        <end position="73"/>
    </location>
</feature>
<dbReference type="GO" id="GO:0005829">
    <property type="term" value="C:cytosol"/>
    <property type="evidence" value="ECO:0007669"/>
    <property type="project" value="TreeGrafter"/>
</dbReference>
<dbReference type="PROSITE" id="PS50943">
    <property type="entry name" value="HTH_CROC1"/>
    <property type="match status" value="1"/>
</dbReference>
<evidence type="ECO:0000313" key="3">
    <source>
        <dbReference type="EMBL" id="SDE13878.1"/>
    </source>
</evidence>
<dbReference type="PANTHER" id="PTHR46797:SF1">
    <property type="entry name" value="METHYLPHOSPHONATE SYNTHASE"/>
    <property type="match status" value="1"/>
</dbReference>
<dbReference type="InterPro" id="IPR011051">
    <property type="entry name" value="RmlC_Cupin_sf"/>
</dbReference>
<dbReference type="Gene3D" id="2.60.120.10">
    <property type="entry name" value="Jelly Rolls"/>
    <property type="match status" value="1"/>
</dbReference>
<evidence type="ECO:0000313" key="4">
    <source>
        <dbReference type="Proteomes" id="UP000198908"/>
    </source>
</evidence>
<dbReference type="SUPFAM" id="SSF51182">
    <property type="entry name" value="RmlC-like cupins"/>
    <property type="match status" value="1"/>
</dbReference>
<accession>A0A1G7AG16</accession>
<dbReference type="Pfam" id="PF07883">
    <property type="entry name" value="Cupin_2"/>
    <property type="match status" value="1"/>
</dbReference>
<evidence type="ECO:0000259" key="2">
    <source>
        <dbReference type="PROSITE" id="PS50943"/>
    </source>
</evidence>
<keyword evidence="1" id="KW-0238">DNA-binding</keyword>
<dbReference type="STRING" id="416944.SAMN05421548_1348"/>
<keyword evidence="4" id="KW-1185">Reference proteome</keyword>
<dbReference type="Gene3D" id="1.10.260.40">
    <property type="entry name" value="lambda repressor-like DNA-binding domains"/>
    <property type="match status" value="1"/>
</dbReference>
<dbReference type="AlphaFoldDB" id="A0A1G7AG16"/>
<dbReference type="InterPro" id="IPR014710">
    <property type="entry name" value="RmlC-like_jellyroll"/>
</dbReference>
<dbReference type="SMART" id="SM00530">
    <property type="entry name" value="HTH_XRE"/>
    <property type="match status" value="1"/>
</dbReference>
<dbReference type="CDD" id="cd00093">
    <property type="entry name" value="HTH_XRE"/>
    <property type="match status" value="1"/>
</dbReference>